<evidence type="ECO:0000313" key="1">
    <source>
        <dbReference type="EMBL" id="KAK9424485.1"/>
    </source>
</evidence>
<dbReference type="Proteomes" id="UP001408356">
    <property type="component" value="Unassembled WGS sequence"/>
</dbReference>
<proteinExistence type="predicted"/>
<dbReference type="EMBL" id="JARVKF010000036">
    <property type="protein sequence ID" value="KAK9424485.1"/>
    <property type="molecule type" value="Genomic_DNA"/>
</dbReference>
<dbReference type="Pfam" id="PF12138">
    <property type="entry name" value="Spherulin4"/>
    <property type="match status" value="1"/>
</dbReference>
<organism evidence="1 2">
    <name type="scientific">Seiridium unicorne</name>
    <dbReference type="NCBI Taxonomy" id="138068"/>
    <lineage>
        <taxon>Eukaryota</taxon>
        <taxon>Fungi</taxon>
        <taxon>Dikarya</taxon>
        <taxon>Ascomycota</taxon>
        <taxon>Pezizomycotina</taxon>
        <taxon>Sordariomycetes</taxon>
        <taxon>Xylariomycetidae</taxon>
        <taxon>Amphisphaeriales</taxon>
        <taxon>Sporocadaceae</taxon>
        <taxon>Seiridium</taxon>
    </lineage>
</organism>
<gene>
    <name evidence="1" type="ORF">SUNI508_13586</name>
</gene>
<dbReference type="InterPro" id="IPR021986">
    <property type="entry name" value="Spherulin4"/>
</dbReference>
<dbReference type="PANTHER" id="PTHR35040:SF9">
    <property type="entry name" value="4-LIKE CELL SURFACE PROTEIN, PUTATIVE (AFU_ORTHOLOGUE AFUA_4G14080)-RELATED"/>
    <property type="match status" value="1"/>
</dbReference>
<comment type="caution">
    <text evidence="1">The sequence shown here is derived from an EMBL/GenBank/DDBJ whole genome shotgun (WGS) entry which is preliminary data.</text>
</comment>
<accession>A0ABR2VDI0</accession>
<sequence>MKSFVASAALVAVASATTGIMLPLYEYPFGDAATADWDAVVAAVAAYPQLPFYVIMNDNSGPPYSPNPPDAIKDYAPYLGSLNSYSNVKLVGYIATSYGAKSVGDVEAAVDQYAAWTTAEGWTAGVSYDIHIDGIFFDEIDTAPSQLAHNTEISQYAKTKFATEGGPIVLNPGTIVQDGSESLFDVADVILDIEACYTHAAGRVDFNGYACDPSAEGYTAFTPASLDQLGTNVTQLAKSSVVIHDFYDSWSPYEPASEETLQADVDAIIGKGVHSFYIAQLGYLGNFTAAPASITNVASLAAAAQGFA</sequence>
<name>A0ABR2VDI0_9PEZI</name>
<evidence type="ECO:0008006" key="3">
    <source>
        <dbReference type="Google" id="ProtNLM"/>
    </source>
</evidence>
<dbReference type="PANTHER" id="PTHR35040">
    <property type="match status" value="1"/>
</dbReference>
<protein>
    <recommendedName>
        <fullName evidence="3">Spherulation-specific family 4</fullName>
    </recommendedName>
</protein>
<keyword evidence="2" id="KW-1185">Reference proteome</keyword>
<reference evidence="1 2" key="1">
    <citation type="journal article" date="2024" name="J. Plant Pathol.">
        <title>Sequence and assembly of the genome of Seiridium unicorne, isolate CBS 538.82, causal agent of cypress canker disease.</title>
        <authorList>
            <person name="Scali E."/>
            <person name="Rocca G.D."/>
            <person name="Danti R."/>
            <person name="Garbelotto M."/>
            <person name="Barberini S."/>
            <person name="Baroncelli R."/>
            <person name="Emiliani G."/>
        </authorList>
    </citation>
    <scope>NUCLEOTIDE SEQUENCE [LARGE SCALE GENOMIC DNA]</scope>
    <source>
        <strain evidence="1 2">BM-138-508</strain>
    </source>
</reference>
<evidence type="ECO:0000313" key="2">
    <source>
        <dbReference type="Proteomes" id="UP001408356"/>
    </source>
</evidence>